<gene>
    <name evidence="1" type="ORF">U0070_024555</name>
</gene>
<evidence type="ECO:0000313" key="2">
    <source>
        <dbReference type="Proteomes" id="UP001488838"/>
    </source>
</evidence>
<accession>A0AAW0I352</accession>
<sequence>MFDGAHPPYDTKKQMAALKAVQLNPTGKSAYMGHLAHELGWEVSGSDSHPGGKEGGEGHDLLLEEVTPHNIVETGRKECGKGNKQVHRGLPKQWKPVKLSFKNKRSQPVCSDLLAVD</sequence>
<dbReference type="AlphaFoldDB" id="A0AAW0I352"/>
<organism evidence="1 2">
    <name type="scientific">Myodes glareolus</name>
    <name type="common">Bank vole</name>
    <name type="synonym">Clethrionomys glareolus</name>
    <dbReference type="NCBI Taxonomy" id="447135"/>
    <lineage>
        <taxon>Eukaryota</taxon>
        <taxon>Metazoa</taxon>
        <taxon>Chordata</taxon>
        <taxon>Craniata</taxon>
        <taxon>Vertebrata</taxon>
        <taxon>Euteleostomi</taxon>
        <taxon>Mammalia</taxon>
        <taxon>Eutheria</taxon>
        <taxon>Euarchontoglires</taxon>
        <taxon>Glires</taxon>
        <taxon>Rodentia</taxon>
        <taxon>Myomorpha</taxon>
        <taxon>Muroidea</taxon>
        <taxon>Cricetidae</taxon>
        <taxon>Arvicolinae</taxon>
        <taxon>Myodes</taxon>
    </lineage>
</organism>
<reference evidence="1 2" key="1">
    <citation type="journal article" date="2023" name="bioRxiv">
        <title>Conserved and derived expression patterns and positive selection on dental genes reveal complex evolutionary context of ever-growing rodent molars.</title>
        <authorList>
            <person name="Calamari Z.T."/>
            <person name="Song A."/>
            <person name="Cohen E."/>
            <person name="Akter M."/>
            <person name="Roy R.D."/>
            <person name="Hallikas O."/>
            <person name="Christensen M.M."/>
            <person name="Li P."/>
            <person name="Marangoni P."/>
            <person name="Jernvall J."/>
            <person name="Klein O.D."/>
        </authorList>
    </citation>
    <scope>NUCLEOTIDE SEQUENCE [LARGE SCALE GENOMIC DNA]</scope>
    <source>
        <strain evidence="1">V071</strain>
    </source>
</reference>
<keyword evidence="2" id="KW-1185">Reference proteome</keyword>
<proteinExistence type="predicted"/>
<protein>
    <submittedName>
        <fullName evidence="1">Uncharacterized protein</fullName>
    </submittedName>
</protein>
<dbReference type="Proteomes" id="UP001488838">
    <property type="component" value="Unassembled WGS sequence"/>
</dbReference>
<evidence type="ECO:0000313" key="1">
    <source>
        <dbReference type="EMBL" id="KAK7808749.1"/>
    </source>
</evidence>
<dbReference type="EMBL" id="JBBHLL010000231">
    <property type="protein sequence ID" value="KAK7808749.1"/>
    <property type="molecule type" value="Genomic_DNA"/>
</dbReference>
<name>A0AAW0I352_MYOGA</name>
<comment type="caution">
    <text evidence="1">The sequence shown here is derived from an EMBL/GenBank/DDBJ whole genome shotgun (WGS) entry which is preliminary data.</text>
</comment>